<dbReference type="EMBL" id="LCWF01000063">
    <property type="protein sequence ID" value="KKY24125.1"/>
    <property type="molecule type" value="Genomic_DNA"/>
</dbReference>
<dbReference type="InterPro" id="IPR024312">
    <property type="entry name" value="TACC_fungi"/>
</dbReference>
<feature type="coiled-coil region" evidence="1">
    <location>
        <begin position="378"/>
        <end position="489"/>
    </location>
</feature>
<evidence type="ECO:0000256" key="1">
    <source>
        <dbReference type="SAM" id="Coils"/>
    </source>
</evidence>
<reference evidence="3 4" key="1">
    <citation type="submission" date="2015-05" db="EMBL/GenBank/DDBJ databases">
        <title>Distinctive expansion of gene families associated with plant cell wall degradation and secondary metabolism in the genomes of grapevine trunk pathogens.</title>
        <authorList>
            <person name="Lawrence D.P."/>
            <person name="Travadon R."/>
            <person name="Rolshausen P.E."/>
            <person name="Baumgartner K."/>
        </authorList>
    </citation>
    <scope>NUCLEOTIDE SEQUENCE [LARGE SCALE GENOMIC DNA]</scope>
    <source>
        <strain evidence="3">UCRPC4</strain>
    </source>
</reference>
<feature type="region of interest" description="Disordered" evidence="2">
    <location>
        <begin position="660"/>
        <end position="681"/>
    </location>
</feature>
<proteinExistence type="predicted"/>
<evidence type="ECO:0000313" key="4">
    <source>
        <dbReference type="Proteomes" id="UP000053317"/>
    </source>
</evidence>
<feature type="compositionally biased region" description="Low complexity" evidence="2">
    <location>
        <begin position="670"/>
        <end position="681"/>
    </location>
</feature>
<dbReference type="Gene3D" id="1.10.287.1490">
    <property type="match status" value="1"/>
</dbReference>
<feature type="region of interest" description="Disordered" evidence="2">
    <location>
        <begin position="116"/>
        <end position="153"/>
    </location>
</feature>
<feature type="compositionally biased region" description="Polar residues" evidence="2">
    <location>
        <begin position="116"/>
        <end position="125"/>
    </location>
</feature>
<feature type="compositionally biased region" description="Polar residues" evidence="2">
    <location>
        <begin position="260"/>
        <end position="274"/>
    </location>
</feature>
<feature type="compositionally biased region" description="Low complexity" evidence="2">
    <location>
        <begin position="68"/>
        <end position="79"/>
    </location>
</feature>
<dbReference type="OrthoDB" id="5367584at2759"/>
<evidence type="ECO:0000313" key="3">
    <source>
        <dbReference type="EMBL" id="KKY24125.1"/>
    </source>
</evidence>
<accession>A0A0G2H5Z3</accession>
<name>A0A0G2H5Z3_PHACM</name>
<keyword evidence="1" id="KW-0175">Coiled coil</keyword>
<feature type="region of interest" description="Disordered" evidence="2">
    <location>
        <begin position="1"/>
        <end position="87"/>
    </location>
</feature>
<protein>
    <submittedName>
        <fullName evidence="3">Uncharacterized protein</fullName>
    </submittedName>
</protein>
<keyword evidence="4" id="KW-1185">Reference proteome</keyword>
<feature type="compositionally biased region" description="Polar residues" evidence="2">
    <location>
        <begin position="660"/>
        <end position="669"/>
    </location>
</feature>
<feature type="compositionally biased region" description="Low complexity" evidence="2">
    <location>
        <begin position="45"/>
        <end position="55"/>
    </location>
</feature>
<feature type="region of interest" description="Disordered" evidence="2">
    <location>
        <begin position="214"/>
        <end position="323"/>
    </location>
</feature>
<dbReference type="Proteomes" id="UP000053317">
    <property type="component" value="Unassembled WGS sequence"/>
</dbReference>
<organism evidence="3 4">
    <name type="scientific">Phaeomoniella chlamydospora</name>
    <name type="common">Phaeoacremonium chlamydosporum</name>
    <dbReference type="NCBI Taxonomy" id="158046"/>
    <lineage>
        <taxon>Eukaryota</taxon>
        <taxon>Fungi</taxon>
        <taxon>Dikarya</taxon>
        <taxon>Ascomycota</taxon>
        <taxon>Pezizomycotina</taxon>
        <taxon>Eurotiomycetes</taxon>
        <taxon>Chaetothyriomycetidae</taxon>
        <taxon>Phaeomoniellales</taxon>
        <taxon>Phaeomoniellaceae</taxon>
        <taxon>Phaeomoniella</taxon>
    </lineage>
</organism>
<dbReference type="AlphaFoldDB" id="A0A0G2H5Z3"/>
<reference evidence="3 4" key="2">
    <citation type="submission" date="2015-05" db="EMBL/GenBank/DDBJ databases">
        <authorList>
            <person name="Morales-Cruz A."/>
            <person name="Amrine K.C."/>
            <person name="Cantu D."/>
        </authorList>
    </citation>
    <scope>NUCLEOTIDE SEQUENCE [LARGE SCALE GENOMIC DNA]</scope>
    <source>
        <strain evidence="3">UCRPC4</strain>
    </source>
</reference>
<feature type="compositionally biased region" description="Polar residues" evidence="2">
    <location>
        <begin position="16"/>
        <end position="31"/>
    </location>
</feature>
<evidence type="ECO:0000256" key="2">
    <source>
        <dbReference type="SAM" id="MobiDB-lite"/>
    </source>
</evidence>
<sequence>MSASPNRSPTRPLADLTSSQRNLLATPSLFTPSKGLAHEHDTYETTSSVKTTSKSNLTMTIHNDEIVESTYETSRETTSGNDNTQQHEYFDDQETDAGEGENYFDPVASSPFDNTVDMNFPTSSHDAPESPRSPSPVKGKQMEYATGEEEEDEDNIIHHETHEDAEGMSTIFHGADDHNPHDEPDITIDIGDLSTFSAVPNVDMTLFSGLRGSPTKTGGNWSPGKQLLLNTPGTARRQSPRRASFDDDDDDDATPRRPTSESTDLLNFTGQSNVFIPPPSVPRTSRRSPSGRGAFPVRVSPTKSQAQLERERAAPQSRPEALDSRSFVMETPSRRNNLLDLDIEPLPTPRSVPTITPRELESLRSDLTSQISALRATLSGKEAEVSALKKAITEAEVRCGTALEDVRNEKAKVEGLESDREAWRARQAEMEGILRDVKQEVLVRTRDAEKAERKVDEMDKKLGDWEGRNRELEAQVETLRRRVAAAAEAASSGPSGDGSVGDVTMRLMDVDSAVKDATERVARELHALYKGKHETKVAALKKSYEARWEKRVKELEGCLKESQEEVIALKTERDATISAPVMTHLSPEVEKEKERLREAAEHLEADKRMLEARIQGLESELSATQSESEDVRAELEKQRAENGELVAAVDVLLALQDELNTATTREQPNTSSKTSTTSTLQSNIDNLRGSIHRSAHPYSAQTVGTATPRSIHKYIQSPAKPRPTSLTSGLKLPQPSRGTGIPTSGASANASGESRIGKGPLSSRIGGGVRSGGLVEGIRMMGAGGSSR</sequence>
<feature type="compositionally biased region" description="Polar residues" evidence="2">
    <location>
        <begin position="228"/>
        <end position="237"/>
    </location>
</feature>
<feature type="region of interest" description="Disordered" evidence="2">
    <location>
        <begin position="716"/>
        <end position="772"/>
    </location>
</feature>
<dbReference type="Pfam" id="PF12709">
    <property type="entry name" value="Fungal_TACC"/>
    <property type="match status" value="1"/>
</dbReference>
<comment type="caution">
    <text evidence="3">The sequence shown here is derived from an EMBL/GenBank/DDBJ whole genome shotgun (WGS) entry which is preliminary data.</text>
</comment>
<feature type="compositionally biased region" description="Polar residues" evidence="2">
    <location>
        <begin position="741"/>
        <end position="752"/>
    </location>
</feature>
<feature type="coiled-coil region" evidence="1">
    <location>
        <begin position="545"/>
        <end position="641"/>
    </location>
</feature>
<gene>
    <name evidence="3" type="ORF">UCRPC4_g02591</name>
</gene>